<protein>
    <recommendedName>
        <fullName evidence="4">FYVE-type domain-containing protein</fullName>
    </recommendedName>
</protein>
<keyword evidence="3" id="KW-1185">Reference proteome</keyword>
<sequence length="188" mass="20625">MPACFKVATSCKLKDEKNELFGYPCDGCRRIICKTCSGFSVSDVRCIPGSARVLIFFCPECVESNRDAGIHHASIEDKMLKIEEDIDKLLRNVDSLVSDSSARMDVVSVDVSNLKESSIQLINLISPFIDLIIRACSSSPASGLSSSAVMNDTHNENLVLVKELTSLSSIDNFEQQNLSKKTTKKKAN</sequence>
<evidence type="ECO:0008006" key="4">
    <source>
        <dbReference type="Google" id="ProtNLM"/>
    </source>
</evidence>
<evidence type="ECO:0000313" key="2">
    <source>
        <dbReference type="EMBL" id="KAL3265457.1"/>
    </source>
</evidence>
<feature type="coiled-coil region" evidence="1">
    <location>
        <begin position="72"/>
        <end position="99"/>
    </location>
</feature>
<dbReference type="EMBL" id="JABFTP020000001">
    <property type="protein sequence ID" value="KAL3265457.1"/>
    <property type="molecule type" value="Genomic_DNA"/>
</dbReference>
<dbReference type="AlphaFoldDB" id="A0ABD2MGJ1"/>
<reference evidence="2 3" key="1">
    <citation type="journal article" date="2021" name="BMC Biol.">
        <title>Horizontally acquired antibacterial genes associated with adaptive radiation of ladybird beetles.</title>
        <authorList>
            <person name="Li H.S."/>
            <person name="Tang X.F."/>
            <person name="Huang Y.H."/>
            <person name="Xu Z.Y."/>
            <person name="Chen M.L."/>
            <person name="Du X.Y."/>
            <person name="Qiu B.Y."/>
            <person name="Chen P.T."/>
            <person name="Zhang W."/>
            <person name="Slipinski A."/>
            <person name="Escalona H.E."/>
            <person name="Waterhouse R.M."/>
            <person name="Zwick A."/>
            <person name="Pang H."/>
        </authorList>
    </citation>
    <scope>NUCLEOTIDE SEQUENCE [LARGE SCALE GENOMIC DNA]</scope>
    <source>
        <strain evidence="2">SYSU2018</strain>
    </source>
</reference>
<gene>
    <name evidence="2" type="ORF">HHI36_009661</name>
</gene>
<organism evidence="2 3">
    <name type="scientific">Cryptolaemus montrouzieri</name>
    <dbReference type="NCBI Taxonomy" id="559131"/>
    <lineage>
        <taxon>Eukaryota</taxon>
        <taxon>Metazoa</taxon>
        <taxon>Ecdysozoa</taxon>
        <taxon>Arthropoda</taxon>
        <taxon>Hexapoda</taxon>
        <taxon>Insecta</taxon>
        <taxon>Pterygota</taxon>
        <taxon>Neoptera</taxon>
        <taxon>Endopterygota</taxon>
        <taxon>Coleoptera</taxon>
        <taxon>Polyphaga</taxon>
        <taxon>Cucujiformia</taxon>
        <taxon>Coccinelloidea</taxon>
        <taxon>Coccinellidae</taxon>
        <taxon>Scymninae</taxon>
        <taxon>Scymnini</taxon>
        <taxon>Cryptolaemus</taxon>
    </lineage>
</organism>
<comment type="caution">
    <text evidence="2">The sequence shown here is derived from an EMBL/GenBank/DDBJ whole genome shotgun (WGS) entry which is preliminary data.</text>
</comment>
<proteinExistence type="predicted"/>
<name>A0ABD2MGJ1_9CUCU</name>
<keyword evidence="1" id="KW-0175">Coiled coil</keyword>
<dbReference type="Proteomes" id="UP001516400">
    <property type="component" value="Unassembled WGS sequence"/>
</dbReference>
<evidence type="ECO:0000256" key="1">
    <source>
        <dbReference type="SAM" id="Coils"/>
    </source>
</evidence>
<accession>A0ABD2MGJ1</accession>
<evidence type="ECO:0000313" key="3">
    <source>
        <dbReference type="Proteomes" id="UP001516400"/>
    </source>
</evidence>